<accession>A0A4S4EG90</accession>
<dbReference type="PANTHER" id="PTHR43349:SF93">
    <property type="entry name" value="ISOFLAVONE REDUCTASE HOMOLOG P3-RELATED"/>
    <property type="match status" value="1"/>
</dbReference>
<dbReference type="EMBL" id="SDRB02004979">
    <property type="protein sequence ID" value="THG15032.1"/>
    <property type="molecule type" value="Genomic_DNA"/>
</dbReference>
<keyword evidence="3" id="KW-1185">Reference proteome</keyword>
<reference evidence="2 3" key="1">
    <citation type="journal article" date="2018" name="Proc. Natl. Acad. Sci. U.S.A.">
        <title>Draft genome sequence of Camellia sinensis var. sinensis provides insights into the evolution of the tea genome and tea quality.</title>
        <authorList>
            <person name="Wei C."/>
            <person name="Yang H."/>
            <person name="Wang S."/>
            <person name="Zhao J."/>
            <person name="Liu C."/>
            <person name="Gao L."/>
            <person name="Xia E."/>
            <person name="Lu Y."/>
            <person name="Tai Y."/>
            <person name="She G."/>
            <person name="Sun J."/>
            <person name="Cao H."/>
            <person name="Tong W."/>
            <person name="Gao Q."/>
            <person name="Li Y."/>
            <person name="Deng W."/>
            <person name="Jiang X."/>
            <person name="Wang W."/>
            <person name="Chen Q."/>
            <person name="Zhang S."/>
            <person name="Li H."/>
            <person name="Wu J."/>
            <person name="Wang P."/>
            <person name="Li P."/>
            <person name="Shi C."/>
            <person name="Zheng F."/>
            <person name="Jian J."/>
            <person name="Huang B."/>
            <person name="Shan D."/>
            <person name="Shi M."/>
            <person name="Fang C."/>
            <person name="Yue Y."/>
            <person name="Li F."/>
            <person name="Li D."/>
            <person name="Wei S."/>
            <person name="Han B."/>
            <person name="Jiang C."/>
            <person name="Yin Y."/>
            <person name="Xia T."/>
            <person name="Zhang Z."/>
            <person name="Bennetzen J.L."/>
            <person name="Zhao S."/>
            <person name="Wan X."/>
        </authorList>
    </citation>
    <scope>NUCLEOTIDE SEQUENCE [LARGE SCALE GENOMIC DNA]</scope>
    <source>
        <strain evidence="3">cv. Shuchazao</strain>
        <tissue evidence="2">Leaf</tissue>
    </source>
</reference>
<evidence type="ECO:0000313" key="3">
    <source>
        <dbReference type="Proteomes" id="UP000306102"/>
    </source>
</evidence>
<dbReference type="SUPFAM" id="SSF51735">
    <property type="entry name" value="NAD(P)-binding Rossmann-fold domains"/>
    <property type="match status" value="1"/>
</dbReference>
<sequence>MPGPSLEWSMNGFRCLPQQLLESALHRISEFRMVLVQPNIQCHHWLRLLPTAHSVGKLLSTLLMIRPDLRIRCRNTRAAAVQTASAIFFPITSSRTISGIEKHVADDYKVVMLFYYGGGVDDKSGATTETNTIKSKILIIGETGCIGKFVVEASAKSGHPTFTPVSDPVKGKLIEGFKNSGVTLVHSDLHNHKSLVKAIKQVDVVISTIGSMQLAYQTKIIATNKEARNIKVKICLLCYLICPLHVFIK</sequence>
<dbReference type="STRING" id="542762.A0A4S4EG90"/>
<protein>
    <recommendedName>
        <fullName evidence="1">NmrA-like domain-containing protein</fullName>
    </recommendedName>
</protein>
<feature type="domain" description="NmrA-like" evidence="1">
    <location>
        <begin position="134"/>
        <end position="231"/>
    </location>
</feature>
<evidence type="ECO:0000259" key="1">
    <source>
        <dbReference type="Pfam" id="PF05368"/>
    </source>
</evidence>
<proteinExistence type="predicted"/>
<gene>
    <name evidence="2" type="ORF">TEA_013938</name>
</gene>
<evidence type="ECO:0000313" key="2">
    <source>
        <dbReference type="EMBL" id="THG15032.1"/>
    </source>
</evidence>
<dbReference type="Gene3D" id="3.40.50.720">
    <property type="entry name" value="NAD(P)-binding Rossmann-like Domain"/>
    <property type="match status" value="1"/>
</dbReference>
<dbReference type="Pfam" id="PF05368">
    <property type="entry name" value="NmrA"/>
    <property type="match status" value="1"/>
</dbReference>
<dbReference type="AlphaFoldDB" id="A0A4S4EG90"/>
<dbReference type="Proteomes" id="UP000306102">
    <property type="component" value="Unassembled WGS sequence"/>
</dbReference>
<dbReference type="InterPro" id="IPR036291">
    <property type="entry name" value="NAD(P)-bd_dom_sf"/>
</dbReference>
<comment type="caution">
    <text evidence="2">The sequence shown here is derived from an EMBL/GenBank/DDBJ whole genome shotgun (WGS) entry which is preliminary data.</text>
</comment>
<dbReference type="InterPro" id="IPR008030">
    <property type="entry name" value="NmrA-like"/>
</dbReference>
<dbReference type="PANTHER" id="PTHR43349">
    <property type="entry name" value="PINORESINOL REDUCTASE-RELATED"/>
    <property type="match status" value="1"/>
</dbReference>
<organism evidence="2 3">
    <name type="scientific">Camellia sinensis var. sinensis</name>
    <name type="common">China tea</name>
    <dbReference type="NCBI Taxonomy" id="542762"/>
    <lineage>
        <taxon>Eukaryota</taxon>
        <taxon>Viridiplantae</taxon>
        <taxon>Streptophyta</taxon>
        <taxon>Embryophyta</taxon>
        <taxon>Tracheophyta</taxon>
        <taxon>Spermatophyta</taxon>
        <taxon>Magnoliopsida</taxon>
        <taxon>eudicotyledons</taxon>
        <taxon>Gunneridae</taxon>
        <taxon>Pentapetalae</taxon>
        <taxon>asterids</taxon>
        <taxon>Ericales</taxon>
        <taxon>Theaceae</taxon>
        <taxon>Camellia</taxon>
    </lineage>
</organism>
<dbReference type="InterPro" id="IPR050608">
    <property type="entry name" value="NmrA-type/Isoflavone_red_sf"/>
</dbReference>
<name>A0A4S4EG90_CAMSN</name>